<evidence type="ECO:0000313" key="1">
    <source>
        <dbReference type="EMBL" id="PTQ13731.1"/>
    </source>
</evidence>
<keyword evidence="2" id="KW-1185">Reference proteome</keyword>
<dbReference type="EMBL" id="NWBU01000003">
    <property type="protein sequence ID" value="PTQ13731.1"/>
    <property type="molecule type" value="Genomic_DNA"/>
</dbReference>
<sequence>MSEPTTFEFAVIKVKTGPGSTDADYTTICGIQTTGFNRTKQTNDHFVRDCASPARTPERRVRVTGTQRDLTGSGLYNVDQTELINSLEEGRHIFRYIIMDISDPAVAAGTVIGTWEGPGVVTAINLGTTENDDASIELTIASDGAWTYVAAA</sequence>
<evidence type="ECO:0000313" key="2">
    <source>
        <dbReference type="Proteomes" id="UP000244162"/>
    </source>
</evidence>
<protein>
    <recommendedName>
        <fullName evidence="3">Phage tail protein</fullName>
    </recommendedName>
</protein>
<reference evidence="1 2" key="1">
    <citation type="submission" date="2017-09" db="EMBL/GenBank/DDBJ databases">
        <title>Sphingomonas panjinensis sp.nov., isolated from oil-contaminated soil.</title>
        <authorList>
            <person name="Wang L."/>
            <person name="Chen L."/>
        </authorList>
    </citation>
    <scope>NUCLEOTIDE SEQUENCE [LARGE SCALE GENOMIC DNA]</scope>
    <source>
        <strain evidence="1 2">FW-11</strain>
    </source>
</reference>
<name>A0A2T5G3C0_9SPHN</name>
<evidence type="ECO:0008006" key="3">
    <source>
        <dbReference type="Google" id="ProtNLM"/>
    </source>
</evidence>
<dbReference type="RefSeq" id="WP_107965861.1">
    <property type="nucleotide sequence ID" value="NZ_NWBU01000003.1"/>
</dbReference>
<dbReference type="OrthoDB" id="7375409at2"/>
<comment type="caution">
    <text evidence="1">The sequence shown here is derived from an EMBL/GenBank/DDBJ whole genome shotgun (WGS) entry which is preliminary data.</text>
</comment>
<gene>
    <name evidence="1" type="ORF">CLG96_00145</name>
</gene>
<proteinExistence type="predicted"/>
<organism evidence="1 2">
    <name type="scientific">Sphingomonas oleivorans</name>
    <dbReference type="NCBI Taxonomy" id="1735121"/>
    <lineage>
        <taxon>Bacteria</taxon>
        <taxon>Pseudomonadati</taxon>
        <taxon>Pseudomonadota</taxon>
        <taxon>Alphaproteobacteria</taxon>
        <taxon>Sphingomonadales</taxon>
        <taxon>Sphingomonadaceae</taxon>
        <taxon>Sphingomonas</taxon>
    </lineage>
</organism>
<dbReference type="AlphaFoldDB" id="A0A2T5G3C0"/>
<accession>A0A2T5G3C0</accession>
<dbReference type="Proteomes" id="UP000244162">
    <property type="component" value="Unassembled WGS sequence"/>
</dbReference>